<dbReference type="InterPro" id="IPR032675">
    <property type="entry name" value="LRR_dom_sf"/>
</dbReference>
<dbReference type="OrthoDB" id="660555at2759"/>
<dbReference type="Gene3D" id="3.80.10.10">
    <property type="entry name" value="Ribonuclease Inhibitor"/>
    <property type="match status" value="1"/>
</dbReference>
<gene>
    <name evidence="4" type="ORF">BDZ94DRAFT_1309217</name>
</gene>
<dbReference type="PANTHER" id="PTHR48051">
    <property type="match status" value="1"/>
</dbReference>
<evidence type="ECO:0000256" key="3">
    <source>
        <dbReference type="SAM" id="MobiDB-lite"/>
    </source>
</evidence>
<reference evidence="4" key="1">
    <citation type="submission" date="2020-11" db="EMBL/GenBank/DDBJ databases">
        <authorList>
            <consortium name="DOE Joint Genome Institute"/>
            <person name="Ahrendt S."/>
            <person name="Riley R."/>
            <person name="Andreopoulos W."/>
            <person name="Labutti K."/>
            <person name="Pangilinan J."/>
            <person name="Ruiz-Duenas F.J."/>
            <person name="Barrasa J.M."/>
            <person name="Sanchez-Garcia M."/>
            <person name="Camarero S."/>
            <person name="Miyauchi S."/>
            <person name="Serrano A."/>
            <person name="Linde D."/>
            <person name="Babiker R."/>
            <person name="Drula E."/>
            <person name="Ayuso-Fernandez I."/>
            <person name="Pacheco R."/>
            <person name="Padilla G."/>
            <person name="Ferreira P."/>
            <person name="Barriuso J."/>
            <person name="Kellner H."/>
            <person name="Castanera R."/>
            <person name="Alfaro M."/>
            <person name="Ramirez L."/>
            <person name="Pisabarro A.G."/>
            <person name="Kuo A."/>
            <person name="Tritt A."/>
            <person name="Lipzen A."/>
            <person name="He G."/>
            <person name="Yan M."/>
            <person name="Ng V."/>
            <person name="Cullen D."/>
            <person name="Martin F."/>
            <person name="Rosso M.-N."/>
            <person name="Henrissat B."/>
            <person name="Hibbett D."/>
            <person name="Martinez A.T."/>
            <person name="Grigoriev I.V."/>
        </authorList>
    </citation>
    <scope>NUCLEOTIDE SEQUENCE</scope>
    <source>
        <strain evidence="4">CBS 247.69</strain>
    </source>
</reference>
<dbReference type="SUPFAM" id="SSF52075">
    <property type="entry name" value="Outer arm dynein light chain 1"/>
    <property type="match status" value="1"/>
</dbReference>
<dbReference type="SMART" id="SM00369">
    <property type="entry name" value="LRR_TYP"/>
    <property type="match status" value="2"/>
</dbReference>
<dbReference type="PROSITE" id="PS51450">
    <property type="entry name" value="LRR"/>
    <property type="match status" value="1"/>
</dbReference>
<dbReference type="Proteomes" id="UP000807353">
    <property type="component" value="Unassembled WGS sequence"/>
</dbReference>
<proteinExistence type="predicted"/>
<sequence>MHLTRPITPPFGSSPPSSPNPYLDSSPASSPGFDSLDTDLPDVPALRLSDPFAASMKATRRPPQYEKKRFMSQSTPPGRPAAKKPRHQYQQVREPDLKALCWPSPPGNECSRTIAPAKTPEEVEAIIWDEASTKVVDEGHGAVNLDNRNLTRIPESFISDLAHFYTPPESSELLNTNPNTRLEVAGRPLARASTAPTGAFEAGPRLFSRTRSAAAVSFGLPREELQLFLSSNRIMFLPHQLLDLKNLGVLSIRGNLISYIPPEIIGLVNLHTLNLANNKIRFLPAEMLQMSLTQLQVYPNPFIDPPRPSTPPTSGRRAFLRTPTVNQANHSFGERPVSGTTQMLPCVIPLVELSFRSLLSPWSTNSGETLLEKYYDLPLDECPADMSEPPTISRKRRFIYPIPSHLRTVLDLCAPYALYPDNDQSVDGDPSPLTGVGMCPSPHHRTYAGKQSVFIRHAEERFSWEQTIAGVRVGGAVPIQWRGCQWGCLDFLDKNHRTVAQAVHSPIVSTSRSSIDPRSTHAVDEEAVQLIQFNSISGGTSLDFDD</sequence>
<evidence type="ECO:0000256" key="1">
    <source>
        <dbReference type="ARBA" id="ARBA00022614"/>
    </source>
</evidence>
<keyword evidence="2" id="KW-0677">Repeat</keyword>
<dbReference type="AlphaFoldDB" id="A0A9P5Y619"/>
<dbReference type="PANTHER" id="PTHR48051:SF1">
    <property type="entry name" value="RAS SUPPRESSOR PROTEIN 1"/>
    <property type="match status" value="1"/>
</dbReference>
<name>A0A9P5Y619_9AGAR</name>
<dbReference type="InterPro" id="IPR003591">
    <property type="entry name" value="Leu-rich_rpt_typical-subtyp"/>
</dbReference>
<feature type="compositionally biased region" description="Pro residues" evidence="3">
    <location>
        <begin position="7"/>
        <end position="19"/>
    </location>
</feature>
<protein>
    <submittedName>
        <fullName evidence="4">Uncharacterized protein</fullName>
    </submittedName>
</protein>
<keyword evidence="1" id="KW-0433">Leucine-rich repeat</keyword>
<dbReference type="InterPro" id="IPR001611">
    <property type="entry name" value="Leu-rich_rpt"/>
</dbReference>
<keyword evidence="5" id="KW-1185">Reference proteome</keyword>
<evidence type="ECO:0000313" key="4">
    <source>
        <dbReference type="EMBL" id="KAF9462885.1"/>
    </source>
</evidence>
<dbReference type="EMBL" id="MU150267">
    <property type="protein sequence ID" value="KAF9462885.1"/>
    <property type="molecule type" value="Genomic_DNA"/>
</dbReference>
<dbReference type="InterPro" id="IPR050216">
    <property type="entry name" value="LRR_domain-containing"/>
</dbReference>
<feature type="region of interest" description="Disordered" evidence="3">
    <location>
        <begin position="1"/>
        <end position="92"/>
    </location>
</feature>
<comment type="caution">
    <text evidence="4">The sequence shown here is derived from an EMBL/GenBank/DDBJ whole genome shotgun (WGS) entry which is preliminary data.</text>
</comment>
<accession>A0A9P5Y619</accession>
<evidence type="ECO:0000313" key="5">
    <source>
        <dbReference type="Proteomes" id="UP000807353"/>
    </source>
</evidence>
<evidence type="ECO:0000256" key="2">
    <source>
        <dbReference type="ARBA" id="ARBA00022737"/>
    </source>
</evidence>
<dbReference type="GO" id="GO:0005737">
    <property type="term" value="C:cytoplasm"/>
    <property type="evidence" value="ECO:0007669"/>
    <property type="project" value="TreeGrafter"/>
</dbReference>
<organism evidence="4 5">
    <name type="scientific">Collybia nuda</name>
    <dbReference type="NCBI Taxonomy" id="64659"/>
    <lineage>
        <taxon>Eukaryota</taxon>
        <taxon>Fungi</taxon>
        <taxon>Dikarya</taxon>
        <taxon>Basidiomycota</taxon>
        <taxon>Agaricomycotina</taxon>
        <taxon>Agaricomycetes</taxon>
        <taxon>Agaricomycetidae</taxon>
        <taxon>Agaricales</taxon>
        <taxon>Tricholomatineae</taxon>
        <taxon>Clitocybaceae</taxon>
        <taxon>Collybia</taxon>
    </lineage>
</organism>